<keyword evidence="3" id="KW-1185">Reference proteome</keyword>
<accession>A0A928VV66</accession>
<reference evidence="2" key="1">
    <citation type="submission" date="2020-10" db="EMBL/GenBank/DDBJ databases">
        <authorList>
            <person name="Castelo-Branco R."/>
            <person name="Eusebio N."/>
            <person name="Adriana R."/>
            <person name="Vieira A."/>
            <person name="Brugerolle De Fraissinette N."/>
            <person name="Rezende De Castro R."/>
            <person name="Schneider M.P."/>
            <person name="Vasconcelos V."/>
            <person name="Leao P.N."/>
        </authorList>
    </citation>
    <scope>NUCLEOTIDE SEQUENCE</scope>
    <source>
        <strain evidence="2">LEGE 11467</strain>
    </source>
</reference>
<dbReference type="AlphaFoldDB" id="A0A928VV66"/>
<evidence type="ECO:0000259" key="1">
    <source>
        <dbReference type="PROSITE" id="PS51549"/>
    </source>
</evidence>
<organism evidence="2 3">
    <name type="scientific">Zarconia navalis LEGE 11467</name>
    <dbReference type="NCBI Taxonomy" id="1828826"/>
    <lineage>
        <taxon>Bacteria</taxon>
        <taxon>Bacillati</taxon>
        <taxon>Cyanobacteriota</taxon>
        <taxon>Cyanophyceae</taxon>
        <taxon>Oscillatoriophycideae</taxon>
        <taxon>Oscillatoriales</taxon>
        <taxon>Oscillatoriales incertae sedis</taxon>
        <taxon>Zarconia</taxon>
        <taxon>Zarconia navalis</taxon>
    </lineage>
</organism>
<evidence type="ECO:0000313" key="2">
    <source>
        <dbReference type="EMBL" id="MBE9040746.1"/>
    </source>
</evidence>
<dbReference type="PROSITE" id="PS51549">
    <property type="entry name" value="DM13"/>
    <property type="match status" value="1"/>
</dbReference>
<evidence type="ECO:0000313" key="3">
    <source>
        <dbReference type="Proteomes" id="UP000621799"/>
    </source>
</evidence>
<dbReference type="Proteomes" id="UP000621799">
    <property type="component" value="Unassembled WGS sequence"/>
</dbReference>
<sequence length="136" mass="15203">MKEQPLLEGDFIEAAHKTTGMAHLIVENGISYIELDEEFKTDDGPDLFVLLHDDAVPESYERDNYISLGELQAKSGTQRYEIPEGTDVSEYGSVAIWCREFDVTFGYATLGAREAMDDSAPSDFMPLDIKILENGM</sequence>
<feature type="domain" description="DM13" evidence="1">
    <location>
        <begin position="4"/>
        <end position="111"/>
    </location>
</feature>
<dbReference type="InterPro" id="IPR019545">
    <property type="entry name" value="DM13_domain"/>
</dbReference>
<comment type="caution">
    <text evidence="2">The sequence shown here is derived from an EMBL/GenBank/DDBJ whole genome shotgun (WGS) entry which is preliminary data.</text>
</comment>
<gene>
    <name evidence="2" type="ORF">IQ235_08135</name>
</gene>
<protein>
    <submittedName>
        <fullName evidence="2">DM13 domain-containing protein</fullName>
    </submittedName>
</protein>
<dbReference type="Pfam" id="PF10517">
    <property type="entry name" value="DM13"/>
    <property type="match status" value="1"/>
</dbReference>
<dbReference type="EMBL" id="JADEXN010000113">
    <property type="protein sequence ID" value="MBE9040746.1"/>
    <property type="molecule type" value="Genomic_DNA"/>
</dbReference>
<name>A0A928VV66_9CYAN</name>
<proteinExistence type="predicted"/>